<dbReference type="Proteomes" id="UP000095230">
    <property type="component" value="Unassembled WGS sequence"/>
</dbReference>
<organism evidence="6 7">
    <name type="scientific">Shewanella colwelliana</name>
    <name type="common">Alteromonas colwelliana</name>
    <dbReference type="NCBI Taxonomy" id="23"/>
    <lineage>
        <taxon>Bacteria</taxon>
        <taxon>Pseudomonadati</taxon>
        <taxon>Pseudomonadota</taxon>
        <taxon>Gammaproteobacteria</taxon>
        <taxon>Alteromonadales</taxon>
        <taxon>Shewanellaceae</taxon>
        <taxon>Shewanella</taxon>
    </lineage>
</organism>
<dbReference type="PROSITE" id="PS01358">
    <property type="entry name" value="ZF_RANBP2_1"/>
    <property type="match status" value="1"/>
</dbReference>
<dbReference type="AlphaFoldDB" id="A0A1E5INE3"/>
<feature type="domain" description="RanBP2-type" evidence="4">
    <location>
        <begin position="77"/>
        <end position="96"/>
    </location>
</feature>
<protein>
    <submittedName>
        <fullName evidence="5">Zinc-finger-like domain-containing protein</fullName>
    </submittedName>
</protein>
<dbReference type="SUPFAM" id="SSF90209">
    <property type="entry name" value="Ran binding protein zinc finger-like"/>
    <property type="match status" value="1"/>
</dbReference>
<keyword evidence="1" id="KW-0479">Metal-binding</keyword>
<dbReference type="STRING" id="23.BEL05_03190"/>
<keyword evidence="8" id="KW-1185">Reference proteome</keyword>
<dbReference type="EMBL" id="BPEU01000009">
    <property type="protein sequence ID" value="GIU39773.1"/>
    <property type="molecule type" value="Genomic_DNA"/>
</dbReference>
<dbReference type="Proteomes" id="UP000773469">
    <property type="component" value="Unassembled WGS sequence"/>
</dbReference>
<reference evidence="6 7" key="1">
    <citation type="submission" date="2016-07" db="EMBL/GenBank/DDBJ databases">
        <title>Whole-genome of two Shewanella species isolated from a digestive organ of sea cucumber Apostichopus japonicus Selenka 1867.</title>
        <authorList>
            <person name="Hong H.-H."/>
            <person name="Choi H."/>
            <person name="Cheon S."/>
            <person name="Oh J.-S."/>
            <person name="Lee H.-G."/>
            <person name="Park C."/>
        </authorList>
    </citation>
    <scope>NUCLEOTIDE SEQUENCE [LARGE SCALE GENOMIC DNA]</scope>
    <source>
        <strain evidence="6 7">CSB03KR</strain>
    </source>
</reference>
<dbReference type="InterPro" id="IPR001876">
    <property type="entry name" value="Znf_RanBP2"/>
</dbReference>
<proteinExistence type="predicted"/>
<dbReference type="OrthoDB" id="9814654at2"/>
<evidence type="ECO:0000313" key="6">
    <source>
        <dbReference type="EMBL" id="OEG72016.1"/>
    </source>
</evidence>
<evidence type="ECO:0000259" key="4">
    <source>
        <dbReference type="PROSITE" id="PS01358"/>
    </source>
</evidence>
<evidence type="ECO:0000256" key="3">
    <source>
        <dbReference type="ARBA" id="ARBA00022833"/>
    </source>
</evidence>
<evidence type="ECO:0000313" key="7">
    <source>
        <dbReference type="Proteomes" id="UP000095230"/>
    </source>
</evidence>
<dbReference type="Gene3D" id="2.30.30.380">
    <property type="entry name" value="Zn-finger domain of Sec23/24"/>
    <property type="match status" value="1"/>
</dbReference>
<evidence type="ECO:0000313" key="5">
    <source>
        <dbReference type="EMBL" id="GIU39773.1"/>
    </source>
</evidence>
<sequence>MEERSRLVAGGNLLQAHSWKGMLEACGIGVELRGEALLGGIGELPVDLQDVELWVAESQYELARKQLESLNSESPKWQCVKCHEMNEGNFELCWQCSAERSELLS</sequence>
<evidence type="ECO:0000256" key="1">
    <source>
        <dbReference type="ARBA" id="ARBA00022723"/>
    </source>
</evidence>
<accession>A0A1E5INE3</accession>
<dbReference type="GO" id="GO:0008270">
    <property type="term" value="F:zinc ion binding"/>
    <property type="evidence" value="ECO:0007669"/>
    <property type="project" value="UniProtKB-KW"/>
</dbReference>
<keyword evidence="2" id="KW-0863">Zinc-finger</keyword>
<dbReference type="EMBL" id="MCBT01000048">
    <property type="protein sequence ID" value="OEG72016.1"/>
    <property type="molecule type" value="Genomic_DNA"/>
</dbReference>
<dbReference type="InterPro" id="IPR018551">
    <property type="entry name" value="DUF2007"/>
</dbReference>
<dbReference type="InterPro" id="IPR036443">
    <property type="entry name" value="Znf_RanBP2_sf"/>
</dbReference>
<evidence type="ECO:0000313" key="8">
    <source>
        <dbReference type="Proteomes" id="UP000773469"/>
    </source>
</evidence>
<name>A0A1E5INE3_SHECO</name>
<evidence type="ECO:0000256" key="2">
    <source>
        <dbReference type="ARBA" id="ARBA00022771"/>
    </source>
</evidence>
<keyword evidence="3" id="KW-0862">Zinc</keyword>
<gene>
    <name evidence="6" type="ORF">BEL05_03190</name>
    <name evidence="5" type="ORF">TUM3794_15830</name>
</gene>
<comment type="caution">
    <text evidence="6">The sequence shown here is derived from an EMBL/GenBank/DDBJ whole genome shotgun (WGS) entry which is preliminary data.</text>
</comment>
<reference evidence="5 8" key="2">
    <citation type="submission" date="2021-05" db="EMBL/GenBank/DDBJ databases">
        <title>Molecular characterization for Shewanella algae harboring chromosomal blaOXA-55-like strains isolated from clinical and environment sample.</title>
        <authorList>
            <person name="Ohama Y."/>
            <person name="Aoki K."/>
            <person name="Harada S."/>
            <person name="Moriya K."/>
            <person name="Ishii Y."/>
            <person name="Tateda K."/>
        </authorList>
    </citation>
    <scope>NUCLEOTIDE SEQUENCE [LARGE SCALE GENOMIC DNA]</scope>
    <source>
        <strain evidence="5 8">MBTL60-118</strain>
    </source>
</reference>
<dbReference type="RefSeq" id="WP_028762228.1">
    <property type="nucleotide sequence ID" value="NZ_BPEU01000009.1"/>
</dbReference>
<dbReference type="Pfam" id="PF09413">
    <property type="entry name" value="DUF2007"/>
    <property type="match status" value="1"/>
</dbReference>